<gene>
    <name evidence="1" type="ORF">DSO57_1013464</name>
</gene>
<proteinExistence type="predicted"/>
<protein>
    <submittedName>
        <fullName evidence="1">Uncharacterized protein</fullName>
    </submittedName>
</protein>
<keyword evidence="2" id="KW-1185">Reference proteome</keyword>
<dbReference type="EMBL" id="QTSX02003600">
    <property type="protein sequence ID" value="KAJ9069962.1"/>
    <property type="molecule type" value="Genomic_DNA"/>
</dbReference>
<evidence type="ECO:0000313" key="1">
    <source>
        <dbReference type="EMBL" id="KAJ9069962.1"/>
    </source>
</evidence>
<comment type="caution">
    <text evidence="1">The sequence shown here is derived from an EMBL/GenBank/DDBJ whole genome shotgun (WGS) entry which is preliminary data.</text>
</comment>
<organism evidence="1 2">
    <name type="scientific">Entomophthora muscae</name>
    <dbReference type="NCBI Taxonomy" id="34485"/>
    <lineage>
        <taxon>Eukaryota</taxon>
        <taxon>Fungi</taxon>
        <taxon>Fungi incertae sedis</taxon>
        <taxon>Zoopagomycota</taxon>
        <taxon>Entomophthoromycotina</taxon>
        <taxon>Entomophthoromycetes</taxon>
        <taxon>Entomophthorales</taxon>
        <taxon>Entomophthoraceae</taxon>
        <taxon>Entomophthora</taxon>
    </lineage>
</organism>
<accession>A0ACC2T6P0</accession>
<reference evidence="1" key="1">
    <citation type="submission" date="2022-04" db="EMBL/GenBank/DDBJ databases">
        <title>Genome of the entomopathogenic fungus Entomophthora muscae.</title>
        <authorList>
            <person name="Elya C."/>
            <person name="Lovett B.R."/>
            <person name="Lee E."/>
            <person name="Macias A.M."/>
            <person name="Hajek A.E."/>
            <person name="De Bivort B.L."/>
            <person name="Kasson M.T."/>
            <person name="De Fine Licht H.H."/>
            <person name="Stajich J.E."/>
        </authorList>
    </citation>
    <scope>NUCLEOTIDE SEQUENCE</scope>
    <source>
        <strain evidence="1">Berkeley</strain>
    </source>
</reference>
<name>A0ACC2T6P0_9FUNG</name>
<evidence type="ECO:0000313" key="2">
    <source>
        <dbReference type="Proteomes" id="UP001165960"/>
    </source>
</evidence>
<sequence>MNPSRPPPMLSPLREWAPPQPFGMGVPMMPPPLMMGMAPMPIPYITAPVLSTPAPIVVPAPPLKQPLCTEPNNTIRVSNLKEKVSIEDLKKELTKIFSQYGNILDIVAQKGLRLKGQAFIIYEDIASAEKAVAEANGLAVFNRVMVVQFSHNRSDKIAEREGELEANKRERHERFLKRMENRQTRAPKPKNRNASGSSHRPIPDHMLLNKILFLQHLPEEIEEQSLVLLFKQYPGFKEVRLVPGRSDIAFVEYDTEHQASMAKTTLNNYPVLPDHPMKITFAKR</sequence>
<dbReference type="Proteomes" id="UP001165960">
    <property type="component" value="Unassembled WGS sequence"/>
</dbReference>